<dbReference type="EMBL" id="ML977333">
    <property type="protein sequence ID" value="KAF2111762.1"/>
    <property type="molecule type" value="Genomic_DNA"/>
</dbReference>
<accession>A0A6A5YX91</accession>
<evidence type="ECO:0000256" key="2">
    <source>
        <dbReference type="SAM" id="MobiDB-lite"/>
    </source>
</evidence>
<feature type="compositionally biased region" description="Basic and acidic residues" evidence="2">
    <location>
        <begin position="50"/>
        <end position="74"/>
    </location>
</feature>
<name>A0A6A5YX91_9PLEO</name>
<keyword evidence="1" id="KW-0862">Zinc</keyword>
<dbReference type="PANTHER" id="PTHR47251">
    <property type="entry name" value="FINGER DOMAIN PROTEIN, PUTATIVE (AFU_ORTHOLOGUE AFUA_3G04180)-RELATED"/>
    <property type="match status" value="1"/>
</dbReference>
<dbReference type="Proteomes" id="UP000799770">
    <property type="component" value="Unassembled WGS sequence"/>
</dbReference>
<sequence length="188" mass="20679">MPPKKYNALPNAVRLFRCDLCAKDYSRQPDYEAHLRSYDHTHRTRMADMKRLTAQNEDKLKGSSKDKGDLRTVDTGKTGGPKFTKIGAAGEGVSRFKKVGTAVGGETKPGFTKVRGPNAPADTNTPKSVEKKEEGVDEDVVMGDARAEGEEDEEEYDFTKPTGCDHATCPGCKLAAEHKESTKSRLER</sequence>
<gene>
    <name evidence="4" type="ORF">BDV96DRAFT_177435</name>
</gene>
<dbReference type="PROSITE" id="PS50157">
    <property type="entry name" value="ZINC_FINGER_C2H2_2"/>
    <property type="match status" value="1"/>
</dbReference>
<organism evidence="4 5">
    <name type="scientific">Lophiotrema nucula</name>
    <dbReference type="NCBI Taxonomy" id="690887"/>
    <lineage>
        <taxon>Eukaryota</taxon>
        <taxon>Fungi</taxon>
        <taxon>Dikarya</taxon>
        <taxon>Ascomycota</taxon>
        <taxon>Pezizomycotina</taxon>
        <taxon>Dothideomycetes</taxon>
        <taxon>Pleosporomycetidae</taxon>
        <taxon>Pleosporales</taxon>
        <taxon>Lophiotremataceae</taxon>
        <taxon>Lophiotrema</taxon>
    </lineage>
</organism>
<feature type="region of interest" description="Disordered" evidence="2">
    <location>
        <begin position="50"/>
        <end position="87"/>
    </location>
</feature>
<dbReference type="GO" id="GO:0008270">
    <property type="term" value="F:zinc ion binding"/>
    <property type="evidence" value="ECO:0007669"/>
    <property type="project" value="UniProtKB-KW"/>
</dbReference>
<reference evidence="4" key="1">
    <citation type="journal article" date="2020" name="Stud. Mycol.">
        <title>101 Dothideomycetes genomes: a test case for predicting lifestyles and emergence of pathogens.</title>
        <authorList>
            <person name="Haridas S."/>
            <person name="Albert R."/>
            <person name="Binder M."/>
            <person name="Bloem J."/>
            <person name="Labutti K."/>
            <person name="Salamov A."/>
            <person name="Andreopoulos B."/>
            <person name="Baker S."/>
            <person name="Barry K."/>
            <person name="Bills G."/>
            <person name="Bluhm B."/>
            <person name="Cannon C."/>
            <person name="Castanera R."/>
            <person name="Culley D."/>
            <person name="Daum C."/>
            <person name="Ezra D."/>
            <person name="Gonzalez J."/>
            <person name="Henrissat B."/>
            <person name="Kuo A."/>
            <person name="Liang C."/>
            <person name="Lipzen A."/>
            <person name="Lutzoni F."/>
            <person name="Magnuson J."/>
            <person name="Mondo S."/>
            <person name="Nolan M."/>
            <person name="Ohm R."/>
            <person name="Pangilinan J."/>
            <person name="Park H.-J."/>
            <person name="Ramirez L."/>
            <person name="Alfaro M."/>
            <person name="Sun H."/>
            <person name="Tritt A."/>
            <person name="Yoshinaga Y."/>
            <person name="Zwiers L.-H."/>
            <person name="Turgeon B."/>
            <person name="Goodwin S."/>
            <person name="Spatafora J."/>
            <person name="Crous P."/>
            <person name="Grigoriev I."/>
        </authorList>
    </citation>
    <scope>NUCLEOTIDE SEQUENCE</scope>
    <source>
        <strain evidence="4">CBS 627.86</strain>
    </source>
</reference>
<evidence type="ECO:0000313" key="4">
    <source>
        <dbReference type="EMBL" id="KAF2111762.1"/>
    </source>
</evidence>
<dbReference type="SUPFAM" id="SSF57667">
    <property type="entry name" value="beta-beta-alpha zinc fingers"/>
    <property type="match status" value="1"/>
</dbReference>
<feature type="domain" description="C2H2-type" evidence="3">
    <location>
        <begin position="16"/>
        <end position="45"/>
    </location>
</feature>
<keyword evidence="1" id="KW-0479">Metal-binding</keyword>
<dbReference type="OrthoDB" id="4822at2759"/>
<dbReference type="PANTHER" id="PTHR47251:SF1">
    <property type="entry name" value="FINGER DOMAIN PROTEIN, PUTATIVE (AFU_ORTHOLOGUE AFUA_3G04180)-RELATED"/>
    <property type="match status" value="1"/>
</dbReference>
<dbReference type="PROSITE" id="PS00028">
    <property type="entry name" value="ZINC_FINGER_C2H2_1"/>
    <property type="match status" value="1"/>
</dbReference>
<protein>
    <recommendedName>
        <fullName evidence="3">C2H2-type domain-containing protein</fullName>
    </recommendedName>
</protein>
<evidence type="ECO:0000256" key="1">
    <source>
        <dbReference type="PROSITE-ProRule" id="PRU00042"/>
    </source>
</evidence>
<keyword evidence="1" id="KW-0863">Zinc-finger</keyword>
<proteinExistence type="predicted"/>
<dbReference type="InterPro" id="IPR013087">
    <property type="entry name" value="Znf_C2H2_type"/>
</dbReference>
<keyword evidence="5" id="KW-1185">Reference proteome</keyword>
<evidence type="ECO:0000313" key="5">
    <source>
        <dbReference type="Proteomes" id="UP000799770"/>
    </source>
</evidence>
<dbReference type="InterPro" id="IPR036236">
    <property type="entry name" value="Znf_C2H2_sf"/>
</dbReference>
<feature type="region of interest" description="Disordered" evidence="2">
    <location>
        <begin position="100"/>
        <end position="138"/>
    </location>
</feature>
<evidence type="ECO:0000259" key="3">
    <source>
        <dbReference type="PROSITE" id="PS50157"/>
    </source>
</evidence>
<dbReference type="AlphaFoldDB" id="A0A6A5YX91"/>